<feature type="compositionally biased region" description="Basic and acidic residues" evidence="4">
    <location>
        <begin position="565"/>
        <end position="575"/>
    </location>
</feature>
<dbReference type="PANTHER" id="PTHR24214">
    <property type="entry name" value="PDZ AND LIM DOMAIN PROTEIN ZASP"/>
    <property type="match status" value="1"/>
</dbReference>
<proteinExistence type="predicted"/>
<feature type="region of interest" description="Disordered" evidence="4">
    <location>
        <begin position="420"/>
        <end position="503"/>
    </location>
</feature>
<feature type="compositionally biased region" description="Basic and acidic residues" evidence="4">
    <location>
        <begin position="590"/>
        <end position="604"/>
    </location>
</feature>
<feature type="compositionally biased region" description="Acidic residues" evidence="4">
    <location>
        <begin position="473"/>
        <end position="491"/>
    </location>
</feature>
<dbReference type="PROSITE" id="PS50106">
    <property type="entry name" value="PDZ"/>
    <property type="match status" value="1"/>
</dbReference>
<dbReference type="GO" id="GO:0005912">
    <property type="term" value="C:adherens junction"/>
    <property type="evidence" value="ECO:0007669"/>
    <property type="project" value="TreeGrafter"/>
</dbReference>
<dbReference type="GO" id="GO:0030018">
    <property type="term" value="C:Z disc"/>
    <property type="evidence" value="ECO:0007669"/>
    <property type="project" value="TreeGrafter"/>
</dbReference>
<organism evidence="6 7">
    <name type="scientific">Chironomus riparius</name>
    <dbReference type="NCBI Taxonomy" id="315576"/>
    <lineage>
        <taxon>Eukaryota</taxon>
        <taxon>Metazoa</taxon>
        <taxon>Ecdysozoa</taxon>
        <taxon>Arthropoda</taxon>
        <taxon>Hexapoda</taxon>
        <taxon>Insecta</taxon>
        <taxon>Pterygota</taxon>
        <taxon>Neoptera</taxon>
        <taxon>Endopterygota</taxon>
        <taxon>Diptera</taxon>
        <taxon>Nematocera</taxon>
        <taxon>Chironomoidea</taxon>
        <taxon>Chironomidae</taxon>
        <taxon>Chironominae</taxon>
        <taxon>Chironomus</taxon>
    </lineage>
</organism>
<keyword evidence="3" id="KW-0479">Metal-binding</keyword>
<keyword evidence="3" id="KW-0440">LIM domain</keyword>
<dbReference type="GO" id="GO:0061061">
    <property type="term" value="P:muscle structure development"/>
    <property type="evidence" value="ECO:0007669"/>
    <property type="project" value="TreeGrafter"/>
</dbReference>
<reference evidence="6" key="2">
    <citation type="submission" date="2022-10" db="EMBL/GenBank/DDBJ databases">
        <authorList>
            <consortium name="ENA_rothamsted_submissions"/>
            <consortium name="culmorum"/>
            <person name="King R."/>
        </authorList>
    </citation>
    <scope>NUCLEOTIDE SEQUENCE</scope>
</reference>
<dbReference type="Pfam" id="PF00595">
    <property type="entry name" value="PDZ"/>
    <property type="match status" value="1"/>
</dbReference>
<keyword evidence="2" id="KW-0963">Cytoplasm</keyword>
<evidence type="ECO:0000313" key="6">
    <source>
        <dbReference type="EMBL" id="CAG9801222.1"/>
    </source>
</evidence>
<dbReference type="SUPFAM" id="SSF50156">
    <property type="entry name" value="PDZ domain-like"/>
    <property type="match status" value="1"/>
</dbReference>
<feature type="domain" description="PDZ" evidence="5">
    <location>
        <begin position="22"/>
        <end position="94"/>
    </location>
</feature>
<feature type="compositionally biased region" description="Basic and acidic residues" evidence="4">
    <location>
        <begin position="420"/>
        <end position="437"/>
    </location>
</feature>
<dbReference type="InterPro" id="IPR001478">
    <property type="entry name" value="PDZ"/>
</dbReference>
<gene>
    <name evidence="6" type="ORF">CHIRRI_LOCUS4155</name>
</gene>
<dbReference type="Proteomes" id="UP001153620">
    <property type="component" value="Chromosome 1"/>
</dbReference>
<name>A0A9N9RQE8_9DIPT</name>
<dbReference type="PANTHER" id="PTHR24214:SF38">
    <property type="entry name" value="PDZ AND LIM DOMAIN PROTEIN ZASP-RELATED"/>
    <property type="match status" value="1"/>
</dbReference>
<keyword evidence="7" id="KW-1185">Reference proteome</keyword>
<evidence type="ECO:0000256" key="4">
    <source>
        <dbReference type="SAM" id="MobiDB-lite"/>
    </source>
</evidence>
<feature type="region of interest" description="Disordered" evidence="4">
    <location>
        <begin position="565"/>
        <end position="630"/>
    </location>
</feature>
<dbReference type="GO" id="GO:0030036">
    <property type="term" value="P:actin cytoskeleton organization"/>
    <property type="evidence" value="ECO:0007669"/>
    <property type="project" value="TreeGrafter"/>
</dbReference>
<dbReference type="SMART" id="SM00228">
    <property type="entry name" value="PDZ"/>
    <property type="match status" value="1"/>
</dbReference>
<evidence type="ECO:0000256" key="1">
    <source>
        <dbReference type="ARBA" id="ARBA00004496"/>
    </source>
</evidence>
<feature type="region of interest" description="Disordered" evidence="4">
    <location>
        <begin position="377"/>
        <end position="398"/>
    </location>
</feature>
<dbReference type="GO" id="GO:0031941">
    <property type="term" value="C:filamentous actin"/>
    <property type="evidence" value="ECO:0007669"/>
    <property type="project" value="TreeGrafter"/>
</dbReference>
<dbReference type="InterPro" id="IPR050604">
    <property type="entry name" value="PDZ-LIM_domain"/>
</dbReference>
<evidence type="ECO:0000256" key="2">
    <source>
        <dbReference type="ARBA" id="ARBA00022490"/>
    </source>
</evidence>
<keyword evidence="3" id="KW-0862">Zinc</keyword>
<reference evidence="6" key="1">
    <citation type="submission" date="2022-01" db="EMBL/GenBank/DDBJ databases">
        <authorList>
            <person name="King R."/>
        </authorList>
    </citation>
    <scope>NUCLEOTIDE SEQUENCE</scope>
</reference>
<dbReference type="AlphaFoldDB" id="A0A9N9RQE8"/>
<protein>
    <recommendedName>
        <fullName evidence="5">PDZ domain-containing protein</fullName>
    </recommendedName>
</protein>
<comment type="subcellular location">
    <subcellularLocation>
        <location evidence="1">Cytoplasm</location>
    </subcellularLocation>
</comment>
<evidence type="ECO:0000313" key="7">
    <source>
        <dbReference type="Proteomes" id="UP001153620"/>
    </source>
</evidence>
<dbReference type="OrthoDB" id="44841at2759"/>
<evidence type="ECO:0000256" key="3">
    <source>
        <dbReference type="ARBA" id="ARBA00023038"/>
    </source>
</evidence>
<dbReference type="Gene3D" id="2.30.42.10">
    <property type="match status" value="1"/>
</dbReference>
<sequence length="666" mass="76275">MHRVTFKIEKQPPPVTNGSTENLELFHGIGNTLGFNITGGSDFSMPITIFHVKEGSRAEISGLKLGDSIVTINNVDTNNMTLQEANNVLEQASQQDVKLGVIKFDEVDEANPEKKLTIHEILLKGKKGNKLPFEDELMPPRGAFVEKAEKKSWHPIVWPHPEQCAPEIISSQKELPHKRIIRNLRRLLTDIADNPIEREKHIENLLLILPRGSADPLKVIRPKPEKKEGEEDDDDFGEEIVEEKVEEEVDDEDEEELGSLSVELTIKAMQRQLLQIADRIPDDILLTLLKCFAQILTREPEPSSQVCGPFIRAFTKLRDDGVEKQIESIVEENEDHLKDDKNALQNDGDQECTFNYKIGNVITQEVVFSMGDNDLREANANGDGEIYENGQSSHENYHEMPNLVEPDEEMKLHQEEENKINEQQVEEKFEEISKEAEDIPINPEESNNDAQELQEPTIETTDDSEKPQIDEQPIQEEIEQQEQPQVEEEPPQPEQKEEVPVIPMEKVTLDDIQREIHEMQIFLFKKGIAPEIRNNSITRNGIVKKQKKVDDAYKVDVCLSLNNKKSGEKKSKSKEILSSYLKDGHHGKHSKADKENQKARRHIFDPSVPNTPEDFMKEKSVTEKIKKQKQNIKHLDLSWQKLCDSQRKVYRHSNYKSPNADEQTIG</sequence>
<dbReference type="GO" id="GO:0051371">
    <property type="term" value="F:muscle alpha-actinin binding"/>
    <property type="evidence" value="ECO:0007669"/>
    <property type="project" value="TreeGrafter"/>
</dbReference>
<dbReference type="EMBL" id="OU895877">
    <property type="protein sequence ID" value="CAG9801222.1"/>
    <property type="molecule type" value="Genomic_DNA"/>
</dbReference>
<dbReference type="InterPro" id="IPR036034">
    <property type="entry name" value="PDZ_sf"/>
</dbReference>
<evidence type="ECO:0000259" key="5">
    <source>
        <dbReference type="PROSITE" id="PS50106"/>
    </source>
</evidence>
<dbReference type="GO" id="GO:0001725">
    <property type="term" value="C:stress fiber"/>
    <property type="evidence" value="ECO:0007669"/>
    <property type="project" value="TreeGrafter"/>
</dbReference>
<dbReference type="GO" id="GO:0003779">
    <property type="term" value="F:actin binding"/>
    <property type="evidence" value="ECO:0007669"/>
    <property type="project" value="TreeGrafter"/>
</dbReference>
<feature type="compositionally biased region" description="Basic and acidic residues" evidence="4">
    <location>
        <begin position="614"/>
        <end position="625"/>
    </location>
</feature>
<accession>A0A9N9RQE8</accession>